<name>D7D8Y0_STAHD</name>
<proteinExistence type="predicted"/>
<dbReference type="STRING" id="591019.Shell_1124"/>
<gene>
    <name evidence="1" type="ordered locus">Shell_1124</name>
</gene>
<evidence type="ECO:0000313" key="1">
    <source>
        <dbReference type="EMBL" id="ADI32226.1"/>
    </source>
</evidence>
<evidence type="ECO:0000313" key="2">
    <source>
        <dbReference type="Proteomes" id="UP000002573"/>
    </source>
</evidence>
<dbReference type="EMBL" id="CP002051">
    <property type="protein sequence ID" value="ADI32226.1"/>
    <property type="molecule type" value="Genomic_DNA"/>
</dbReference>
<dbReference type="AlphaFoldDB" id="D7D8Y0"/>
<dbReference type="OrthoDB" id="375233at2157"/>
<organism evidence="1 2">
    <name type="scientific">Staphylothermus hellenicus (strain DSM 12710 / JCM 10830 / BK20S6-10-b1 / P8)</name>
    <dbReference type="NCBI Taxonomy" id="591019"/>
    <lineage>
        <taxon>Archaea</taxon>
        <taxon>Thermoproteota</taxon>
        <taxon>Thermoprotei</taxon>
        <taxon>Desulfurococcales</taxon>
        <taxon>Desulfurococcaceae</taxon>
        <taxon>Staphylothermus</taxon>
    </lineage>
</organism>
<sequence>MAKEPKAVELELYEGIDNISEKIRSSAFEAYITLEGVFQGVIRVIGEDIAGVFKELISKSRRKCIYSRISLRKETGTWDELSILVCNGIAIAASGEVDDEKLSGTRLLEEITSRINKNIYVAGVIEITEVSLDFIKKRLGINIDNIVSTESLEKPTSKKTLLKTRRFKEVGKIIEPKEIAPATTIPVETSTSKTAPIPSELARQFLPPQVLASLGLTRENKQEITEEKDFQPVKIKEAISIDQSILELNERIIKHAFKNQVNIPQAIIRGDKEKILLEVIVTRLGLTRKRQKMISLANSIVELIKEVLGKSNVNVKKVSVIVRHGFDAVKVSRDLSVK</sequence>
<dbReference type="KEGG" id="shc:Shell_1124"/>
<reference evidence="1 2" key="2">
    <citation type="journal article" date="2011" name="Stand. Genomic Sci.">
        <title>Complete genome sequence of Staphylothermus hellenicus P8.</title>
        <authorList>
            <person name="Anderson I."/>
            <person name="Wirth R."/>
            <person name="Lucas S."/>
            <person name="Copeland A."/>
            <person name="Lapidus A."/>
            <person name="Cheng J.F."/>
            <person name="Goodwin L."/>
            <person name="Pitluck S."/>
            <person name="Davenport K."/>
            <person name="Detter J.C."/>
            <person name="Han C."/>
            <person name="Tapia R."/>
            <person name="Land M."/>
            <person name="Hauser L."/>
            <person name="Pati A."/>
            <person name="Mikhailova N."/>
            <person name="Woyke T."/>
            <person name="Klenk H.P."/>
            <person name="Kyrpides N."/>
            <person name="Ivanova N."/>
        </authorList>
    </citation>
    <scope>NUCLEOTIDE SEQUENCE [LARGE SCALE GENOMIC DNA]</scope>
    <source>
        <strain evidence="2">DSM 12710 / JCM 10830 / BK20S6-10-b1 / P8</strain>
    </source>
</reference>
<dbReference type="Proteomes" id="UP000002573">
    <property type="component" value="Chromosome"/>
</dbReference>
<dbReference type="GeneID" id="9234413"/>
<keyword evidence="2" id="KW-1185">Reference proteome</keyword>
<reference evidence="2" key="1">
    <citation type="submission" date="2010-05" db="EMBL/GenBank/DDBJ databases">
        <title>Complete sequence of Staphylothermus hellenicus DSM 12710.</title>
        <authorList>
            <consortium name="US DOE Joint Genome Institute"/>
            <person name="Lucas S."/>
            <person name="Copeland A."/>
            <person name="Lapidus A."/>
            <person name="Cheng J.-F."/>
            <person name="Bruce D."/>
            <person name="Goodwin L."/>
            <person name="Pitluck S."/>
            <person name="Davenport K."/>
            <person name="Detter J.C."/>
            <person name="Han C."/>
            <person name="Tapia R."/>
            <person name="Larimer F."/>
            <person name="Land M."/>
            <person name="Hauser L."/>
            <person name="Kyrpides N."/>
            <person name="Mikhailova N."/>
            <person name="Anderson I.J."/>
            <person name="Woyke T."/>
        </authorList>
    </citation>
    <scope>NUCLEOTIDE SEQUENCE [LARGE SCALE GENOMIC DNA]</scope>
    <source>
        <strain evidence="2">DSM 12710 / JCM 10830 / BK20S6-10-b1 / P8</strain>
    </source>
</reference>
<accession>D7D8Y0</accession>
<dbReference type="RefSeq" id="WP_013143424.1">
    <property type="nucleotide sequence ID" value="NC_014205.1"/>
</dbReference>
<protein>
    <submittedName>
        <fullName evidence="1">Uncharacterized protein</fullName>
    </submittedName>
</protein>
<dbReference type="eggNOG" id="arCOG12445">
    <property type="taxonomic scope" value="Archaea"/>
</dbReference>
<dbReference type="HOGENOM" id="CLU_820442_0_0_2"/>